<dbReference type="Proteomes" id="UP000325315">
    <property type="component" value="Unassembled WGS sequence"/>
</dbReference>
<reference evidence="3" key="1">
    <citation type="journal article" date="2019" name="Plant Biotechnol. J.">
        <title>Genome sequencing of the Australian wild diploid species Gossypium australe highlights disease resistance and delayed gland morphogenesis.</title>
        <authorList>
            <person name="Cai Y."/>
            <person name="Cai X."/>
            <person name="Wang Q."/>
            <person name="Wang P."/>
            <person name="Zhang Y."/>
            <person name="Cai C."/>
            <person name="Xu Y."/>
            <person name="Wang K."/>
            <person name="Zhou Z."/>
            <person name="Wang C."/>
            <person name="Geng S."/>
            <person name="Li B."/>
            <person name="Dong Q."/>
            <person name="Hou Y."/>
            <person name="Wang H."/>
            <person name="Ai P."/>
            <person name="Liu Z."/>
            <person name="Yi F."/>
            <person name="Sun M."/>
            <person name="An G."/>
            <person name="Cheng J."/>
            <person name="Zhang Y."/>
            <person name="Shi Q."/>
            <person name="Xie Y."/>
            <person name="Shi X."/>
            <person name="Chang Y."/>
            <person name="Huang F."/>
            <person name="Chen Y."/>
            <person name="Hong S."/>
            <person name="Mi L."/>
            <person name="Sun Q."/>
            <person name="Zhang L."/>
            <person name="Zhou B."/>
            <person name="Peng R."/>
            <person name="Zhang X."/>
            <person name="Liu F."/>
        </authorList>
    </citation>
    <scope>NUCLEOTIDE SEQUENCE [LARGE SCALE GENOMIC DNA]</scope>
    <source>
        <strain evidence="3">cv. PA1801</strain>
    </source>
</reference>
<sequence length="87" mass="9380">MEALLKKFMAKNDAIIKSQTVSLRALENQVGQFATAFNSKQQGKLSSDTKSSRSQGGTQLPGVVNDTITKEGISTFTNEKNSELVGE</sequence>
<accession>A0A5B6WHF8</accession>
<keyword evidence="3" id="KW-1185">Reference proteome</keyword>
<organism evidence="2 3">
    <name type="scientific">Gossypium australe</name>
    <dbReference type="NCBI Taxonomy" id="47621"/>
    <lineage>
        <taxon>Eukaryota</taxon>
        <taxon>Viridiplantae</taxon>
        <taxon>Streptophyta</taxon>
        <taxon>Embryophyta</taxon>
        <taxon>Tracheophyta</taxon>
        <taxon>Spermatophyta</taxon>
        <taxon>Magnoliopsida</taxon>
        <taxon>eudicotyledons</taxon>
        <taxon>Gunneridae</taxon>
        <taxon>Pentapetalae</taxon>
        <taxon>rosids</taxon>
        <taxon>malvids</taxon>
        <taxon>Malvales</taxon>
        <taxon>Malvaceae</taxon>
        <taxon>Malvoideae</taxon>
        <taxon>Gossypium</taxon>
    </lineage>
</organism>
<protein>
    <submittedName>
        <fullName evidence="2">Uncharacterized protein</fullName>
    </submittedName>
</protein>
<evidence type="ECO:0000313" key="3">
    <source>
        <dbReference type="Proteomes" id="UP000325315"/>
    </source>
</evidence>
<comment type="caution">
    <text evidence="2">The sequence shown here is derived from an EMBL/GenBank/DDBJ whole genome shotgun (WGS) entry which is preliminary data.</text>
</comment>
<feature type="region of interest" description="Disordered" evidence="1">
    <location>
        <begin position="40"/>
        <end position="64"/>
    </location>
</feature>
<name>A0A5B6WHF8_9ROSI</name>
<gene>
    <name evidence="2" type="ORF">EPI10_021150</name>
</gene>
<evidence type="ECO:0000313" key="2">
    <source>
        <dbReference type="EMBL" id="KAA3480734.1"/>
    </source>
</evidence>
<feature type="compositionally biased region" description="Polar residues" evidence="1">
    <location>
        <begin position="40"/>
        <end position="58"/>
    </location>
</feature>
<dbReference type="AlphaFoldDB" id="A0A5B6WHF8"/>
<evidence type="ECO:0000256" key="1">
    <source>
        <dbReference type="SAM" id="MobiDB-lite"/>
    </source>
</evidence>
<dbReference type="EMBL" id="SMMG02000003">
    <property type="protein sequence ID" value="KAA3480734.1"/>
    <property type="molecule type" value="Genomic_DNA"/>
</dbReference>
<proteinExistence type="predicted"/>